<name>A0A1F4UYB5_UNCKA</name>
<feature type="domain" description="LysM" evidence="1">
    <location>
        <begin position="203"/>
        <end position="247"/>
    </location>
</feature>
<dbReference type="InterPro" id="IPR036779">
    <property type="entry name" value="LysM_dom_sf"/>
</dbReference>
<dbReference type="STRING" id="1802610.A2W32_05225"/>
<dbReference type="InterPro" id="IPR011055">
    <property type="entry name" value="Dup_hybrid_motif"/>
</dbReference>
<evidence type="ECO:0000313" key="2">
    <source>
        <dbReference type="EMBL" id="OGC49944.1"/>
    </source>
</evidence>
<dbReference type="PANTHER" id="PTHR21666:SF290">
    <property type="entry name" value="PEPTIDASE M23 DOMAIN PROTEIN"/>
    <property type="match status" value="1"/>
</dbReference>
<dbReference type="EMBL" id="MEUT01000043">
    <property type="protein sequence ID" value="OGC49944.1"/>
    <property type="molecule type" value="Genomic_DNA"/>
</dbReference>
<accession>A0A1F4UYB5</accession>
<dbReference type="InterPro" id="IPR016047">
    <property type="entry name" value="M23ase_b-sheet_dom"/>
</dbReference>
<dbReference type="GO" id="GO:0004222">
    <property type="term" value="F:metalloendopeptidase activity"/>
    <property type="evidence" value="ECO:0007669"/>
    <property type="project" value="TreeGrafter"/>
</dbReference>
<gene>
    <name evidence="2" type="ORF">A2W32_05225</name>
</gene>
<dbReference type="InterPro" id="IPR018392">
    <property type="entry name" value="LysM"/>
</dbReference>
<proteinExistence type="predicted"/>
<dbReference type="Proteomes" id="UP000177371">
    <property type="component" value="Unassembled WGS sequence"/>
</dbReference>
<evidence type="ECO:0000259" key="1">
    <source>
        <dbReference type="PROSITE" id="PS51782"/>
    </source>
</evidence>
<dbReference type="CDD" id="cd12797">
    <property type="entry name" value="M23_peptidase"/>
    <property type="match status" value="1"/>
</dbReference>
<dbReference type="InterPro" id="IPR050570">
    <property type="entry name" value="Cell_wall_metabolism_enzyme"/>
</dbReference>
<organism evidence="2 3">
    <name type="scientific">candidate division WWE3 bacterium RBG_16_37_10</name>
    <dbReference type="NCBI Taxonomy" id="1802610"/>
    <lineage>
        <taxon>Bacteria</taxon>
        <taxon>Katanobacteria</taxon>
    </lineage>
</organism>
<dbReference type="PROSITE" id="PS51782">
    <property type="entry name" value="LYSM"/>
    <property type="match status" value="2"/>
</dbReference>
<reference evidence="2 3" key="1">
    <citation type="journal article" date="2016" name="Nat. Commun.">
        <title>Thousands of microbial genomes shed light on interconnected biogeochemical processes in an aquifer system.</title>
        <authorList>
            <person name="Anantharaman K."/>
            <person name="Brown C.T."/>
            <person name="Hug L.A."/>
            <person name="Sharon I."/>
            <person name="Castelle C.J."/>
            <person name="Probst A.J."/>
            <person name="Thomas B.C."/>
            <person name="Singh A."/>
            <person name="Wilkins M.J."/>
            <person name="Karaoz U."/>
            <person name="Brodie E.L."/>
            <person name="Williams K.H."/>
            <person name="Hubbard S.S."/>
            <person name="Banfield J.F."/>
        </authorList>
    </citation>
    <scope>NUCLEOTIDE SEQUENCE [LARGE SCALE GENOMIC DNA]</scope>
</reference>
<dbReference type="Pfam" id="PF01476">
    <property type="entry name" value="LysM"/>
    <property type="match status" value="2"/>
</dbReference>
<dbReference type="SUPFAM" id="SSF51261">
    <property type="entry name" value="Duplicated hybrid motif"/>
    <property type="match status" value="1"/>
</dbReference>
<dbReference type="Gene3D" id="3.10.350.10">
    <property type="entry name" value="LysM domain"/>
    <property type="match status" value="2"/>
</dbReference>
<dbReference type="PANTHER" id="PTHR21666">
    <property type="entry name" value="PEPTIDASE-RELATED"/>
    <property type="match status" value="1"/>
</dbReference>
<feature type="domain" description="LysM" evidence="1">
    <location>
        <begin position="153"/>
        <end position="197"/>
    </location>
</feature>
<dbReference type="Pfam" id="PF01551">
    <property type="entry name" value="Peptidase_M23"/>
    <property type="match status" value="1"/>
</dbReference>
<sequence length="398" mass="44257">MLFTIKSPKSERVFLQYFNGFRPKGKNKIEKYFKISASFLKALNKYFIKKIAQFLRLIGYLFLYTDKGIRYFKRLVVQKLIWSRGRLGRTVATATVMSVAFFVFLFGKVFNSSRFVNSQEINPIYLANVTDIIPQRNTALTVIPENRQRTEPIVYVVEGGDTLSDIGNKFKISIDALRYVNNLSDLAYLKVGQEVVIPPVAGLIHKVASGDSLQSIATKYDVPSQAIADFNYILDTSKLAVGTELVIPGAKVPEPVVIPTVPAIIRPGPAVDTSASKGWCMWPTTVRIISQYFSWYHNGLDIATPWGSSPPLFACAGGTVTRAGWDPWGLGLHVRIDHGNGYETVYGHMSRIDVSYGERVSKGESIGIMGSTGRSTGPHVHFTINYKGTPQNPLNYIN</sequence>
<comment type="caution">
    <text evidence="2">The sequence shown here is derived from an EMBL/GenBank/DDBJ whole genome shotgun (WGS) entry which is preliminary data.</text>
</comment>
<evidence type="ECO:0000313" key="3">
    <source>
        <dbReference type="Proteomes" id="UP000177371"/>
    </source>
</evidence>
<dbReference type="CDD" id="cd00118">
    <property type="entry name" value="LysM"/>
    <property type="match status" value="2"/>
</dbReference>
<dbReference type="SMART" id="SM00257">
    <property type="entry name" value="LysM"/>
    <property type="match status" value="2"/>
</dbReference>
<dbReference type="AlphaFoldDB" id="A0A1F4UYB5"/>
<dbReference type="Gene3D" id="2.70.70.10">
    <property type="entry name" value="Glucose Permease (Domain IIA)"/>
    <property type="match status" value="1"/>
</dbReference>
<protein>
    <recommendedName>
        <fullName evidence="1">LysM domain-containing protein</fullName>
    </recommendedName>
</protein>